<keyword evidence="4" id="KW-0732">Signal</keyword>
<dbReference type="GO" id="GO:1990281">
    <property type="term" value="C:efflux pump complex"/>
    <property type="evidence" value="ECO:0007669"/>
    <property type="project" value="TreeGrafter"/>
</dbReference>
<accession>A0A5B1CJL2</accession>
<evidence type="ECO:0000313" key="7">
    <source>
        <dbReference type="EMBL" id="KAA1259643.1"/>
    </source>
</evidence>
<evidence type="ECO:0000256" key="4">
    <source>
        <dbReference type="SAM" id="SignalP"/>
    </source>
</evidence>
<dbReference type="InterPro" id="IPR006143">
    <property type="entry name" value="RND_pump_MFP"/>
</dbReference>
<feature type="domain" description="Multidrug resistance protein MdtA-like barrel-sandwich hybrid" evidence="5">
    <location>
        <begin position="43"/>
        <end position="281"/>
    </location>
</feature>
<dbReference type="PANTHER" id="PTHR30469:SF36">
    <property type="entry name" value="BLL3903 PROTEIN"/>
    <property type="match status" value="1"/>
</dbReference>
<feature type="coiled-coil region" evidence="3">
    <location>
        <begin position="179"/>
        <end position="248"/>
    </location>
</feature>
<dbReference type="AlphaFoldDB" id="A0A5B1CJL2"/>
<dbReference type="Pfam" id="PF25944">
    <property type="entry name" value="Beta-barrel_RND"/>
    <property type="match status" value="1"/>
</dbReference>
<dbReference type="Pfam" id="PF25917">
    <property type="entry name" value="BSH_RND"/>
    <property type="match status" value="1"/>
</dbReference>
<feature type="domain" description="Multidrug resistance protein MdtA-like beta-barrel" evidence="6">
    <location>
        <begin position="316"/>
        <end position="363"/>
    </location>
</feature>
<proteinExistence type="inferred from homology"/>
<evidence type="ECO:0000256" key="1">
    <source>
        <dbReference type="ARBA" id="ARBA00004236"/>
    </source>
</evidence>
<dbReference type="EMBL" id="VRLW01000001">
    <property type="protein sequence ID" value="KAA1259643.1"/>
    <property type="molecule type" value="Genomic_DNA"/>
</dbReference>
<dbReference type="Gene3D" id="1.10.287.470">
    <property type="entry name" value="Helix hairpin bin"/>
    <property type="match status" value="1"/>
</dbReference>
<sequence precursor="true">MMSKNLKYNHRLATVFIALALFSQAVAADEYRADDLVIVPIESVEVPATRSGRITDMQAKPGDEVSRGELIGSMDHRHASLAIELAESELQVAQELSGSAAAINAADSQLQSEKQAARQLLITRDIAKLKAENDLRVLAAKKSEAVAENEYRRAADSRKQYAQSISKSEIESLKLVVDKSRLESKQAQFEKQVAGLEVKAETEAARRQALEINHAEAEVSAAKTENAIAKLQTKNRQIQLELAKASMDDHRIIAPIDGRITRVYKSTGAWANEGESIARIVLLDRLRIEGFAPVEQLNQFRADAAMDVEIEVFVGGETIQRTGKVVFIDPEIDPVSGEFRYWIDFENADKTILPGMRASARIRL</sequence>
<dbReference type="Gene3D" id="2.40.50.100">
    <property type="match status" value="2"/>
</dbReference>
<protein>
    <submittedName>
        <fullName evidence="7">Multidrug export protein AcrE</fullName>
    </submittedName>
</protein>
<comment type="subcellular location">
    <subcellularLocation>
        <location evidence="1">Cell membrane</location>
    </subcellularLocation>
</comment>
<reference evidence="7 8" key="1">
    <citation type="submission" date="2019-08" db="EMBL/GenBank/DDBJ databases">
        <title>Deep-cultivation of Planctomycetes and their phenomic and genomic characterization uncovers novel biology.</title>
        <authorList>
            <person name="Wiegand S."/>
            <person name="Jogler M."/>
            <person name="Boedeker C."/>
            <person name="Pinto D."/>
            <person name="Vollmers J."/>
            <person name="Rivas-Marin E."/>
            <person name="Kohn T."/>
            <person name="Peeters S.H."/>
            <person name="Heuer A."/>
            <person name="Rast P."/>
            <person name="Oberbeckmann S."/>
            <person name="Bunk B."/>
            <person name="Jeske O."/>
            <person name="Meyerdierks A."/>
            <person name="Storesund J.E."/>
            <person name="Kallscheuer N."/>
            <person name="Luecker S."/>
            <person name="Lage O.M."/>
            <person name="Pohl T."/>
            <person name="Merkel B.J."/>
            <person name="Hornburger P."/>
            <person name="Mueller R.-W."/>
            <person name="Bruemmer F."/>
            <person name="Labrenz M."/>
            <person name="Spormann A.M."/>
            <person name="Op Den Camp H."/>
            <person name="Overmann J."/>
            <person name="Amann R."/>
            <person name="Jetten M.S.M."/>
            <person name="Mascher T."/>
            <person name="Medema M.H."/>
            <person name="Devos D.P."/>
            <person name="Kaster A.-K."/>
            <person name="Ovreas L."/>
            <person name="Rohde M."/>
            <person name="Galperin M.Y."/>
            <person name="Jogler C."/>
        </authorList>
    </citation>
    <scope>NUCLEOTIDE SEQUENCE [LARGE SCALE GENOMIC DNA]</scope>
    <source>
        <strain evidence="7 8">LF1</strain>
    </source>
</reference>
<dbReference type="NCBIfam" id="TIGR01730">
    <property type="entry name" value="RND_mfp"/>
    <property type="match status" value="1"/>
</dbReference>
<evidence type="ECO:0000256" key="2">
    <source>
        <dbReference type="ARBA" id="ARBA00009477"/>
    </source>
</evidence>
<keyword evidence="3" id="KW-0175">Coiled coil</keyword>
<dbReference type="InterPro" id="IPR058626">
    <property type="entry name" value="MdtA-like_b-barrel"/>
</dbReference>
<name>A0A5B1CJL2_9BACT</name>
<gene>
    <name evidence="7" type="primary">acrE</name>
    <name evidence="7" type="ORF">LF1_21780</name>
</gene>
<evidence type="ECO:0000259" key="5">
    <source>
        <dbReference type="Pfam" id="PF25917"/>
    </source>
</evidence>
<comment type="similarity">
    <text evidence="2">Belongs to the membrane fusion protein (MFP) (TC 8.A.1) family.</text>
</comment>
<feature type="signal peptide" evidence="4">
    <location>
        <begin position="1"/>
        <end position="27"/>
    </location>
</feature>
<keyword evidence="8" id="KW-1185">Reference proteome</keyword>
<evidence type="ECO:0000313" key="8">
    <source>
        <dbReference type="Proteomes" id="UP000322699"/>
    </source>
</evidence>
<organism evidence="7 8">
    <name type="scientific">Rubripirellula obstinata</name>
    <dbReference type="NCBI Taxonomy" id="406547"/>
    <lineage>
        <taxon>Bacteria</taxon>
        <taxon>Pseudomonadati</taxon>
        <taxon>Planctomycetota</taxon>
        <taxon>Planctomycetia</taxon>
        <taxon>Pirellulales</taxon>
        <taxon>Pirellulaceae</taxon>
        <taxon>Rubripirellula</taxon>
    </lineage>
</organism>
<dbReference type="PANTHER" id="PTHR30469">
    <property type="entry name" value="MULTIDRUG RESISTANCE PROTEIN MDTA"/>
    <property type="match status" value="1"/>
</dbReference>
<feature type="chain" id="PRO_5022740622" evidence="4">
    <location>
        <begin position="28"/>
        <end position="364"/>
    </location>
</feature>
<evidence type="ECO:0000259" key="6">
    <source>
        <dbReference type="Pfam" id="PF25944"/>
    </source>
</evidence>
<dbReference type="InterPro" id="IPR058625">
    <property type="entry name" value="MdtA-like_BSH"/>
</dbReference>
<dbReference type="Proteomes" id="UP000322699">
    <property type="component" value="Unassembled WGS sequence"/>
</dbReference>
<dbReference type="Gene3D" id="2.40.30.170">
    <property type="match status" value="1"/>
</dbReference>
<evidence type="ECO:0000256" key="3">
    <source>
        <dbReference type="SAM" id="Coils"/>
    </source>
</evidence>
<dbReference type="GO" id="GO:0015562">
    <property type="term" value="F:efflux transmembrane transporter activity"/>
    <property type="evidence" value="ECO:0007669"/>
    <property type="project" value="TreeGrafter"/>
</dbReference>
<comment type="caution">
    <text evidence="7">The sequence shown here is derived from an EMBL/GenBank/DDBJ whole genome shotgun (WGS) entry which is preliminary data.</text>
</comment>
<dbReference type="SUPFAM" id="SSF111369">
    <property type="entry name" value="HlyD-like secretion proteins"/>
    <property type="match status" value="1"/>
</dbReference>